<keyword evidence="2 8" id="KW-0396">Initiation factor</keyword>
<dbReference type="SMART" id="SM00652">
    <property type="entry name" value="eIF1a"/>
    <property type="match status" value="1"/>
</dbReference>
<dbReference type="InterPro" id="IPR018104">
    <property type="entry name" value="TIF_eIF-1A_CS"/>
</dbReference>
<evidence type="ECO:0000256" key="8">
    <source>
        <dbReference type="PROSITE-ProRule" id="PRU00181"/>
    </source>
</evidence>
<evidence type="ECO:0000256" key="6">
    <source>
        <dbReference type="ARBA" id="ARBA00045454"/>
    </source>
</evidence>
<evidence type="ECO:0000256" key="9">
    <source>
        <dbReference type="SAM" id="MobiDB-lite"/>
    </source>
</evidence>
<dbReference type="PANTHER" id="PTHR21668">
    <property type="entry name" value="EIF-1A"/>
    <property type="match status" value="1"/>
</dbReference>
<feature type="domain" description="S1-like" evidence="10">
    <location>
        <begin position="22"/>
        <end position="123"/>
    </location>
</feature>
<sequence length="171" mass="19719">MPKNKGKGGKNRRRGKNENESEKRELVFKEDGQEYAQVIKMLGNGRLEAMCFDGVKRLCHIRGKLRKKVWINSSDIILVGLRDYQVIIMRDKNQQWFVFLNDNDNTLHSSLKDQKADVILKYNADEARSLKAYGELPEHAKINETDTFGPGDDEDIQFDDIGDDDEDIDDI</sequence>
<dbReference type="HAMAP" id="MF_00216">
    <property type="entry name" value="aIF_1A"/>
    <property type="match status" value="1"/>
</dbReference>
<evidence type="ECO:0000313" key="12">
    <source>
        <dbReference type="RefSeq" id="XP_045546038.1"/>
    </source>
</evidence>
<proteinExistence type="inferred from homology"/>
<feature type="compositionally biased region" description="Basic and acidic residues" evidence="9">
    <location>
        <begin position="16"/>
        <end position="26"/>
    </location>
</feature>
<dbReference type="Pfam" id="PF01176">
    <property type="entry name" value="eIF-1a"/>
    <property type="match status" value="1"/>
</dbReference>
<evidence type="ECO:0000256" key="5">
    <source>
        <dbReference type="ARBA" id="ARBA00032507"/>
    </source>
</evidence>
<organism evidence="11 12">
    <name type="scientific">Salmo salar</name>
    <name type="common">Atlantic salmon</name>
    <dbReference type="NCBI Taxonomy" id="8030"/>
    <lineage>
        <taxon>Eukaryota</taxon>
        <taxon>Metazoa</taxon>
        <taxon>Chordata</taxon>
        <taxon>Craniata</taxon>
        <taxon>Vertebrata</taxon>
        <taxon>Euteleostomi</taxon>
        <taxon>Actinopterygii</taxon>
        <taxon>Neopterygii</taxon>
        <taxon>Teleostei</taxon>
        <taxon>Protacanthopterygii</taxon>
        <taxon>Salmoniformes</taxon>
        <taxon>Salmonidae</taxon>
        <taxon>Salmoninae</taxon>
        <taxon>Salmo</taxon>
    </lineage>
</organism>
<dbReference type="PROSITE" id="PS01262">
    <property type="entry name" value="IF1A"/>
    <property type="match status" value="1"/>
</dbReference>
<feature type="compositionally biased region" description="Basic residues" evidence="9">
    <location>
        <begin position="1"/>
        <end position="15"/>
    </location>
</feature>
<evidence type="ECO:0000256" key="2">
    <source>
        <dbReference type="ARBA" id="ARBA00022540"/>
    </source>
</evidence>
<evidence type="ECO:0000259" key="10">
    <source>
        <dbReference type="PROSITE" id="PS50832"/>
    </source>
</evidence>
<name>A0ABM3CHK2_SALSA</name>
<reference evidence="12" key="1">
    <citation type="submission" date="2025-08" db="UniProtKB">
        <authorList>
            <consortium name="RefSeq"/>
        </authorList>
    </citation>
    <scope>IDENTIFICATION</scope>
</reference>
<accession>A0ABM3CHK2</accession>
<evidence type="ECO:0000256" key="3">
    <source>
        <dbReference type="ARBA" id="ARBA00022555"/>
    </source>
</evidence>
<dbReference type="InterPro" id="IPR001253">
    <property type="entry name" value="TIF_eIF-1A"/>
</dbReference>
<keyword evidence="4 8" id="KW-0648">Protein biosynthesis</keyword>
<dbReference type="SUPFAM" id="SSF50249">
    <property type="entry name" value="Nucleic acid-binding proteins"/>
    <property type="match status" value="1"/>
</dbReference>
<dbReference type="Gene3D" id="2.40.50.140">
    <property type="entry name" value="Nucleic acid-binding proteins"/>
    <property type="match status" value="1"/>
</dbReference>
<dbReference type="GeneID" id="106563585"/>
<protein>
    <recommendedName>
        <fullName evidence="5">Eukaryotic translation initiation factor 4C</fullName>
    </recommendedName>
</protein>
<dbReference type="Proteomes" id="UP001652741">
    <property type="component" value="Chromosome ssa11"/>
</dbReference>
<dbReference type="GO" id="GO:0003743">
    <property type="term" value="F:translation initiation factor activity"/>
    <property type="evidence" value="ECO:0007669"/>
    <property type="project" value="UniProtKB-KW"/>
</dbReference>
<dbReference type="InterPro" id="IPR012340">
    <property type="entry name" value="NA-bd_OB-fold"/>
</dbReference>
<feature type="region of interest" description="Disordered" evidence="9">
    <location>
        <begin position="141"/>
        <end position="171"/>
    </location>
</feature>
<evidence type="ECO:0000313" key="11">
    <source>
        <dbReference type="Proteomes" id="UP001652741"/>
    </source>
</evidence>
<gene>
    <name evidence="12" type="primary">LOC106563585</name>
</gene>
<evidence type="ECO:0000256" key="4">
    <source>
        <dbReference type="ARBA" id="ARBA00022917"/>
    </source>
</evidence>
<dbReference type="PROSITE" id="PS50832">
    <property type="entry name" value="S1_IF1_TYPE"/>
    <property type="match status" value="1"/>
</dbReference>
<dbReference type="InterPro" id="IPR006196">
    <property type="entry name" value="RNA-binding_domain_S1_IF1"/>
</dbReference>
<comment type="subunit">
    <text evidence="7">Component of the 43S pre-initiation complex (43S PIC), which is composed of the 40S ribosomal subunit, EIF1, eIF1A (EIF1AX), eIF3 complex, EIF5 and eIF2-GTP-initiator tRNA complex (eIF2 ternary complex). Interacts with EIF5; this interaction contributes to the maintenance of EIF1 within the open 43S PIC. Interacts through its C-terminal domain (CTD) with the CTD of EIF5B; from the location of the start codon by the 43S complex until the formation of the 80S complex.</text>
</comment>
<dbReference type="RefSeq" id="XP_045546038.1">
    <property type="nucleotide sequence ID" value="XM_045690082.1"/>
</dbReference>
<keyword evidence="3" id="KW-0694">RNA-binding</keyword>
<keyword evidence="11" id="KW-1185">Reference proteome</keyword>
<comment type="function">
    <text evidence="6">Component of the 43S pre-initiation complex (43S PIC), which binds to the mRNA cap-proximal region, scans mRNA 5'-untranslated region, and locates the initiation codon. This protein enhances formation of the cap-proximal complex. Together with EIF1, facilitates scanning, start codon recognition, promotion of the assembly of 48S complex at the initiation codon (43S PIC becomes 48S PIC after the start codon is reached), and dissociation of aberrant complexes. After start codon location, together with EIF5B orients the initiator methionine-tRNA in a conformation that allows 60S ribosomal subunit joining to form the 80S initiation complex. Is released after 80S initiation complex formation, just after GTP hydrolysis by EIF5B, and before release of EIF5B. Its globular part is located in the A site of the 40S ribosomal subunit. Its interaction with EIF5 during scanning contribute to the maintenance of EIF1 within the open 43S PIC. In contrast to yeast orthologs, does not bind EIF1.</text>
</comment>
<keyword evidence="3" id="KW-0820">tRNA-binding</keyword>
<evidence type="ECO:0000256" key="1">
    <source>
        <dbReference type="ARBA" id="ARBA00007392"/>
    </source>
</evidence>
<feature type="region of interest" description="Disordered" evidence="9">
    <location>
        <begin position="1"/>
        <end position="26"/>
    </location>
</feature>
<comment type="similarity">
    <text evidence="1">Belongs to the eIF-1A family.</text>
</comment>
<dbReference type="CDD" id="cd05793">
    <property type="entry name" value="S1_IF1A"/>
    <property type="match status" value="1"/>
</dbReference>
<evidence type="ECO:0000256" key="7">
    <source>
        <dbReference type="ARBA" id="ARBA00047113"/>
    </source>
</evidence>
<feature type="compositionally biased region" description="Acidic residues" evidence="9">
    <location>
        <begin position="151"/>
        <end position="171"/>
    </location>
</feature>